<protein>
    <submittedName>
        <fullName evidence="2">Uncharacterized protein</fullName>
    </submittedName>
</protein>
<keyword evidence="3" id="KW-1185">Reference proteome</keyword>
<evidence type="ECO:0000313" key="3">
    <source>
        <dbReference type="Proteomes" id="UP000008312"/>
    </source>
</evidence>
<feature type="region of interest" description="Disordered" evidence="1">
    <location>
        <begin position="1"/>
        <end position="24"/>
    </location>
</feature>
<sequence>MSILQADESVNKRESSLATDGETELGSEAKRVNVATKSF</sequence>
<evidence type="ECO:0000256" key="1">
    <source>
        <dbReference type="SAM" id="MobiDB-lite"/>
    </source>
</evidence>
<reference evidence="2" key="1">
    <citation type="submission" date="2010-02" db="EMBL/GenBank/DDBJ databases">
        <title>Sequencing and annotation of the Blastocystis hominis genome.</title>
        <authorList>
            <person name="Wincker P."/>
        </authorList>
    </citation>
    <scope>NUCLEOTIDE SEQUENCE</scope>
    <source>
        <strain evidence="2">Singapore isolate B</strain>
    </source>
</reference>
<organism evidence="2">
    <name type="scientific">Blastocystis hominis</name>
    <dbReference type="NCBI Taxonomy" id="12968"/>
    <lineage>
        <taxon>Eukaryota</taxon>
        <taxon>Sar</taxon>
        <taxon>Stramenopiles</taxon>
        <taxon>Bigyra</taxon>
        <taxon>Opalozoa</taxon>
        <taxon>Opalinata</taxon>
        <taxon>Blastocystidae</taxon>
        <taxon>Blastocystis</taxon>
    </lineage>
</organism>
<dbReference type="InParanoid" id="D8MAN8"/>
<dbReference type="Proteomes" id="UP000008312">
    <property type="component" value="Unassembled WGS sequence"/>
</dbReference>
<dbReference type="GeneID" id="24921766"/>
<proteinExistence type="predicted"/>
<dbReference type="AlphaFoldDB" id="D8MAN8"/>
<accession>D8MAN8</accession>
<gene>
    <name evidence="2" type="ORF">GSBLH_T00004760001</name>
</gene>
<name>D8MAN8_BLAHO</name>
<dbReference type="RefSeq" id="XP_012899175.1">
    <property type="nucleotide sequence ID" value="XM_013043721.1"/>
</dbReference>
<evidence type="ECO:0000313" key="2">
    <source>
        <dbReference type="EMBL" id="CBK25127.2"/>
    </source>
</evidence>
<dbReference type="EMBL" id="FN668690">
    <property type="protein sequence ID" value="CBK25127.2"/>
    <property type="molecule type" value="Genomic_DNA"/>
</dbReference>